<evidence type="ECO:0000313" key="6">
    <source>
        <dbReference type="Proteomes" id="UP001189429"/>
    </source>
</evidence>
<dbReference type="PANTHER" id="PTHR10288">
    <property type="entry name" value="KH DOMAIN CONTAINING RNA BINDING PROTEIN"/>
    <property type="match status" value="1"/>
</dbReference>
<keyword evidence="2" id="KW-0694">RNA-binding</keyword>
<dbReference type="Gene3D" id="3.30.1370.10">
    <property type="entry name" value="K Homology domain, type 1"/>
    <property type="match status" value="3"/>
</dbReference>
<feature type="compositionally biased region" description="Low complexity" evidence="3">
    <location>
        <begin position="73"/>
        <end position="88"/>
    </location>
</feature>
<dbReference type="EMBL" id="CAUYUJ010022582">
    <property type="protein sequence ID" value="CAK0911461.1"/>
    <property type="molecule type" value="Genomic_DNA"/>
</dbReference>
<feature type="compositionally biased region" description="Basic and acidic residues" evidence="3">
    <location>
        <begin position="19"/>
        <end position="43"/>
    </location>
</feature>
<proteinExistence type="predicted"/>
<gene>
    <name evidence="5" type="ORF">PCOR1329_LOCUS85329</name>
</gene>
<feature type="region of interest" description="Disordered" evidence="3">
    <location>
        <begin position="1"/>
        <end position="134"/>
    </location>
</feature>
<feature type="domain" description="K Homology" evidence="4">
    <location>
        <begin position="392"/>
        <end position="460"/>
    </location>
</feature>
<evidence type="ECO:0000256" key="1">
    <source>
        <dbReference type="ARBA" id="ARBA00022737"/>
    </source>
</evidence>
<evidence type="ECO:0000313" key="5">
    <source>
        <dbReference type="EMBL" id="CAK0911461.1"/>
    </source>
</evidence>
<evidence type="ECO:0000256" key="2">
    <source>
        <dbReference type="PROSITE-ProRule" id="PRU00117"/>
    </source>
</evidence>
<feature type="domain" description="K Homology" evidence="4">
    <location>
        <begin position="308"/>
        <end position="382"/>
    </location>
</feature>
<feature type="region of interest" description="Disordered" evidence="3">
    <location>
        <begin position="465"/>
        <end position="498"/>
    </location>
</feature>
<dbReference type="SUPFAM" id="SSF54791">
    <property type="entry name" value="Eukaryotic type KH-domain (KH-domain type I)"/>
    <property type="match status" value="3"/>
</dbReference>
<feature type="compositionally biased region" description="Acidic residues" evidence="3">
    <location>
        <begin position="477"/>
        <end position="486"/>
    </location>
</feature>
<dbReference type="Pfam" id="PF00013">
    <property type="entry name" value="KH_1"/>
    <property type="match status" value="3"/>
</dbReference>
<feature type="compositionally biased region" description="Basic and acidic residues" evidence="3">
    <location>
        <begin position="465"/>
        <end position="476"/>
    </location>
</feature>
<dbReference type="Proteomes" id="UP001189429">
    <property type="component" value="Unassembled WGS sequence"/>
</dbReference>
<dbReference type="InterPro" id="IPR036612">
    <property type="entry name" value="KH_dom_type_1_sf"/>
</dbReference>
<protein>
    <recommendedName>
        <fullName evidence="4">K Homology domain-containing protein</fullName>
    </recommendedName>
</protein>
<dbReference type="PROSITE" id="PS50084">
    <property type="entry name" value="KH_TYPE_1"/>
    <property type="match status" value="3"/>
</dbReference>
<sequence length="498" mass="53234">MTAEESEMSKSAKRRAAKKARDAAAEEPAKPPEPEVKKAEPAPKAKGKAKAKAEPAPAAAEPTPKAKGRAKAAPKAAAEPAPAAPKAAAEPKPKADAKKKADGKAAAKPKAKAKKEDEEPAAPAAPPAKTNDFTYTFVDDGKGGDWEVSTGMNAKRAKQQKKLEERKILEAQVLKTAGGKAVPGAAAAMNMVPGMAGYKAGPTVDQSLMATPEQIAKIMATKAPAAEEKPKEAVSVAEVKVPEDRVGIVIGPKGATLNMVKEKTDVKSIQLPAGGILRIEGKPENVAQAQQAFEELVAKGFTSLSYENFKSDAVKVPTNALPDLIGKEGCIIRAVKDALKVEITMPKSSGPPGSGPKRTMVTIAGKGENVEKAKEVINDIVMYYHHEITHPGDVHEELEIEEWNYRFIIGKAGSELRHTEKNYKVRVRIPRDETPNRNVVVVGEKRNVERAVAYIHNVIAKAAEPRGRGAGDKAEDFWGEEDDISGDPELSRYLYKRS</sequence>
<keyword evidence="1" id="KW-0677">Repeat</keyword>
<feature type="domain" description="K Homology" evidence="4">
    <location>
        <begin position="233"/>
        <end position="298"/>
    </location>
</feature>
<organism evidence="5 6">
    <name type="scientific">Prorocentrum cordatum</name>
    <dbReference type="NCBI Taxonomy" id="2364126"/>
    <lineage>
        <taxon>Eukaryota</taxon>
        <taxon>Sar</taxon>
        <taxon>Alveolata</taxon>
        <taxon>Dinophyceae</taxon>
        <taxon>Prorocentrales</taxon>
        <taxon>Prorocentraceae</taxon>
        <taxon>Prorocentrum</taxon>
    </lineage>
</organism>
<name>A0ABN9YFX6_9DINO</name>
<comment type="caution">
    <text evidence="5">The sequence shown here is derived from an EMBL/GenBank/DDBJ whole genome shotgun (WGS) entry which is preliminary data.</text>
</comment>
<feature type="compositionally biased region" description="Low complexity" evidence="3">
    <location>
        <begin position="54"/>
        <end position="65"/>
    </location>
</feature>
<evidence type="ECO:0000259" key="4">
    <source>
        <dbReference type="SMART" id="SM00322"/>
    </source>
</evidence>
<dbReference type="InterPro" id="IPR004087">
    <property type="entry name" value="KH_dom"/>
</dbReference>
<feature type="compositionally biased region" description="Basic and acidic residues" evidence="3">
    <location>
        <begin position="89"/>
        <end position="105"/>
    </location>
</feature>
<evidence type="ECO:0000256" key="3">
    <source>
        <dbReference type="SAM" id="MobiDB-lite"/>
    </source>
</evidence>
<dbReference type="SMART" id="SM00322">
    <property type="entry name" value="KH"/>
    <property type="match status" value="3"/>
</dbReference>
<keyword evidence="6" id="KW-1185">Reference proteome</keyword>
<dbReference type="InterPro" id="IPR004088">
    <property type="entry name" value="KH_dom_type_1"/>
</dbReference>
<reference evidence="5" key="1">
    <citation type="submission" date="2023-10" db="EMBL/GenBank/DDBJ databases">
        <authorList>
            <person name="Chen Y."/>
            <person name="Shah S."/>
            <person name="Dougan E. K."/>
            <person name="Thang M."/>
            <person name="Chan C."/>
        </authorList>
    </citation>
    <scope>NUCLEOTIDE SEQUENCE [LARGE SCALE GENOMIC DNA]</scope>
</reference>
<accession>A0ABN9YFX6</accession>